<protein>
    <submittedName>
        <fullName evidence="3">M24 family metallopeptidase</fullName>
    </submittedName>
</protein>
<accession>A0ABT9IPY8</accession>
<evidence type="ECO:0000313" key="3">
    <source>
        <dbReference type="EMBL" id="MDP5227628.1"/>
    </source>
</evidence>
<dbReference type="InterPro" id="IPR000587">
    <property type="entry name" value="Creatinase_N"/>
</dbReference>
<dbReference type="Gene3D" id="3.90.230.10">
    <property type="entry name" value="Creatinase/methionine aminopeptidase superfamily"/>
    <property type="match status" value="1"/>
</dbReference>
<evidence type="ECO:0000259" key="1">
    <source>
        <dbReference type="Pfam" id="PF00557"/>
    </source>
</evidence>
<feature type="domain" description="Creatinase N-terminal" evidence="2">
    <location>
        <begin position="26"/>
        <end position="172"/>
    </location>
</feature>
<dbReference type="Proteomes" id="UP001232725">
    <property type="component" value="Unassembled WGS sequence"/>
</dbReference>
<feature type="domain" description="Peptidase M24" evidence="1">
    <location>
        <begin position="181"/>
        <end position="398"/>
    </location>
</feature>
<sequence>MTTQSSATAMLERYTARIPDSVLQARVARIRAALLEQGIDALVAFASPRMLGSRTRTAGYVQYLAGYAAKPTPSTVVLTASGPAAILTFGAHETREFGVRAGWFGEVIQTGEQRLHPAAAAKFLAQAGIAAGSRIGLVGTEELTHAAFAGVEQELGGFETVAAEDVLDRLRLTRTPEEVEMFRISARISDAMVAAAFAESTRPGASGPSIVAEIEHTGRLLGADLANCWLSVGEEPPTTYFEFMELPAEVTDRDRVQMGTTTSYEGYFGQCLRMGVRGTPSAELVKYSEILLNIQDAALAAMRPGEPLHRVIDVIEDMYAEHAPFTRETDPFRFQSCHGLGLSYVEPGMARDLNPLRDKSLDSDGVLIEPGMVIEVHPNFTVPGLGCIVAGDMALVTADGAEWITESPRGIWQL</sequence>
<dbReference type="Gene3D" id="3.40.350.10">
    <property type="entry name" value="Creatinase/prolidase N-terminal domain"/>
    <property type="match status" value="1"/>
</dbReference>
<dbReference type="PANTHER" id="PTHR46112">
    <property type="entry name" value="AMINOPEPTIDASE"/>
    <property type="match status" value="1"/>
</dbReference>
<dbReference type="InterPro" id="IPR050659">
    <property type="entry name" value="Peptidase_M24B"/>
</dbReference>
<organism evidence="3 4">
    <name type="scientific">Arthrobacter horti</name>
    <dbReference type="NCBI Taxonomy" id="3068273"/>
    <lineage>
        <taxon>Bacteria</taxon>
        <taxon>Bacillati</taxon>
        <taxon>Actinomycetota</taxon>
        <taxon>Actinomycetes</taxon>
        <taxon>Micrococcales</taxon>
        <taxon>Micrococcaceae</taxon>
        <taxon>Arthrobacter</taxon>
    </lineage>
</organism>
<dbReference type="SUPFAM" id="SSF55920">
    <property type="entry name" value="Creatinase/aminopeptidase"/>
    <property type="match status" value="1"/>
</dbReference>
<dbReference type="EMBL" id="JAVALS010000006">
    <property type="protein sequence ID" value="MDP5227628.1"/>
    <property type="molecule type" value="Genomic_DNA"/>
</dbReference>
<dbReference type="InterPro" id="IPR036005">
    <property type="entry name" value="Creatinase/aminopeptidase-like"/>
</dbReference>
<dbReference type="RefSeq" id="WP_305996679.1">
    <property type="nucleotide sequence ID" value="NZ_JAVALS010000006.1"/>
</dbReference>
<dbReference type="Pfam" id="PF00557">
    <property type="entry name" value="Peptidase_M24"/>
    <property type="match status" value="1"/>
</dbReference>
<comment type="caution">
    <text evidence="3">The sequence shown here is derived from an EMBL/GenBank/DDBJ whole genome shotgun (WGS) entry which is preliminary data.</text>
</comment>
<dbReference type="InterPro" id="IPR029149">
    <property type="entry name" value="Creatin/AminoP/Spt16_N"/>
</dbReference>
<evidence type="ECO:0000313" key="4">
    <source>
        <dbReference type="Proteomes" id="UP001232725"/>
    </source>
</evidence>
<reference evidence="3 4" key="1">
    <citation type="submission" date="2023-08" db="EMBL/GenBank/DDBJ databases">
        <title>Arthrobacter horti sp. nov., isolated from forest soil.</title>
        <authorList>
            <person name="Park M."/>
        </authorList>
    </citation>
    <scope>NUCLEOTIDE SEQUENCE [LARGE SCALE GENOMIC DNA]</scope>
    <source>
        <strain evidence="3 4">YJM1</strain>
    </source>
</reference>
<name>A0ABT9IPY8_9MICC</name>
<dbReference type="SUPFAM" id="SSF53092">
    <property type="entry name" value="Creatinase/prolidase N-terminal domain"/>
    <property type="match status" value="1"/>
</dbReference>
<dbReference type="Pfam" id="PF01321">
    <property type="entry name" value="Creatinase_N"/>
    <property type="match status" value="1"/>
</dbReference>
<keyword evidence="4" id="KW-1185">Reference proteome</keyword>
<dbReference type="PANTHER" id="PTHR46112:SF2">
    <property type="entry name" value="XAA-PRO AMINOPEPTIDASE P-RELATED"/>
    <property type="match status" value="1"/>
</dbReference>
<gene>
    <name evidence="3" type="ORF">Q9R02_10725</name>
</gene>
<dbReference type="CDD" id="cd01066">
    <property type="entry name" value="APP_MetAP"/>
    <property type="match status" value="1"/>
</dbReference>
<dbReference type="InterPro" id="IPR000994">
    <property type="entry name" value="Pept_M24"/>
</dbReference>
<proteinExistence type="predicted"/>
<evidence type="ECO:0000259" key="2">
    <source>
        <dbReference type="Pfam" id="PF01321"/>
    </source>
</evidence>